<sequence length="119" mass="13618">MDEIHIGIYGFHSDGCTMVSCMLRADYYWSTMQQDYKRYVHSCQECLAHGHVDHSPAKELWTITSPWPFCGMDILGPKGWAVQRNYRPSSCQASSRCTTAPHKPPWVKPPFDLPSEQTP</sequence>
<gene>
    <name evidence="3" type="primary">GIN1</name>
    <name evidence="3" type="ORF">CR513_52365</name>
</gene>
<name>A0A371ERI7_MUCPR</name>
<feature type="compositionally biased region" description="Pro residues" evidence="1">
    <location>
        <begin position="102"/>
        <end position="112"/>
    </location>
</feature>
<proteinExistence type="predicted"/>
<dbReference type="Proteomes" id="UP000257109">
    <property type="component" value="Unassembled WGS sequence"/>
</dbReference>
<evidence type="ECO:0000313" key="3">
    <source>
        <dbReference type="EMBL" id="RDX68624.1"/>
    </source>
</evidence>
<feature type="region of interest" description="Disordered" evidence="1">
    <location>
        <begin position="91"/>
        <end position="119"/>
    </location>
</feature>
<keyword evidence="4" id="KW-1185">Reference proteome</keyword>
<feature type="domain" description="Integrase zinc-binding" evidence="2">
    <location>
        <begin position="3"/>
        <end position="48"/>
    </location>
</feature>
<accession>A0A371ERI7</accession>
<dbReference type="Pfam" id="PF17921">
    <property type="entry name" value="Integrase_H2C2"/>
    <property type="match status" value="1"/>
</dbReference>
<comment type="caution">
    <text evidence="3">The sequence shown here is derived from an EMBL/GenBank/DDBJ whole genome shotgun (WGS) entry which is preliminary data.</text>
</comment>
<protein>
    <submittedName>
        <fullName evidence="3">Gypsy retrotransposon integrase-like protein 1</fullName>
    </submittedName>
</protein>
<dbReference type="OrthoDB" id="1398895at2759"/>
<dbReference type="AlphaFoldDB" id="A0A371ERI7"/>
<evidence type="ECO:0000259" key="2">
    <source>
        <dbReference type="Pfam" id="PF17921"/>
    </source>
</evidence>
<dbReference type="Gene3D" id="1.10.340.70">
    <property type="match status" value="1"/>
</dbReference>
<evidence type="ECO:0000313" key="4">
    <source>
        <dbReference type="Proteomes" id="UP000257109"/>
    </source>
</evidence>
<evidence type="ECO:0000256" key="1">
    <source>
        <dbReference type="SAM" id="MobiDB-lite"/>
    </source>
</evidence>
<organism evidence="3 4">
    <name type="scientific">Mucuna pruriens</name>
    <name type="common">Velvet bean</name>
    <name type="synonym">Dolichos pruriens</name>
    <dbReference type="NCBI Taxonomy" id="157652"/>
    <lineage>
        <taxon>Eukaryota</taxon>
        <taxon>Viridiplantae</taxon>
        <taxon>Streptophyta</taxon>
        <taxon>Embryophyta</taxon>
        <taxon>Tracheophyta</taxon>
        <taxon>Spermatophyta</taxon>
        <taxon>Magnoliopsida</taxon>
        <taxon>eudicotyledons</taxon>
        <taxon>Gunneridae</taxon>
        <taxon>Pentapetalae</taxon>
        <taxon>rosids</taxon>
        <taxon>fabids</taxon>
        <taxon>Fabales</taxon>
        <taxon>Fabaceae</taxon>
        <taxon>Papilionoideae</taxon>
        <taxon>50 kb inversion clade</taxon>
        <taxon>NPAAA clade</taxon>
        <taxon>indigoferoid/millettioid clade</taxon>
        <taxon>Phaseoleae</taxon>
        <taxon>Mucuna</taxon>
    </lineage>
</organism>
<dbReference type="EMBL" id="QJKJ01012455">
    <property type="protein sequence ID" value="RDX68624.1"/>
    <property type="molecule type" value="Genomic_DNA"/>
</dbReference>
<feature type="non-terminal residue" evidence="3">
    <location>
        <position position="1"/>
    </location>
</feature>
<reference evidence="3" key="1">
    <citation type="submission" date="2018-05" db="EMBL/GenBank/DDBJ databases">
        <title>Draft genome of Mucuna pruriens seed.</title>
        <authorList>
            <person name="Nnadi N.E."/>
            <person name="Vos R."/>
            <person name="Hasami M.H."/>
            <person name="Devisetty U.K."/>
            <person name="Aguiy J.C."/>
        </authorList>
    </citation>
    <scope>NUCLEOTIDE SEQUENCE [LARGE SCALE GENOMIC DNA]</scope>
    <source>
        <strain evidence="3">JCA_2017</strain>
    </source>
</reference>
<dbReference type="InterPro" id="IPR041588">
    <property type="entry name" value="Integrase_H2C2"/>
</dbReference>